<proteinExistence type="predicted"/>
<dbReference type="RefSeq" id="WP_380751919.1">
    <property type="nucleotide sequence ID" value="NZ_JBHULT010000009.1"/>
</dbReference>
<sequence>MRVELKNERFYITLPQRLYVELLEWNKEHERMDLDLTALILHFILKQQSEPQEWVPLSSVILRKYDNGRYKSSEQIELLQEGEFIEFLNHQNNIPGKENSCRRFRISSKYFEQEKDASNPTIHSYEIKQQPLLKKLEKHNRHRKIEASSTTAHLTKWLESDGFTIDKEAAFSYIEEKYHSDSRKYLTRYDKVVQFDPAQSYSRDGDDDRLHSIFTQLPKDLKPFVSYQGQQLIEMDVKNSQPMMFVILLEEFLQHIDDLSKSKNGVKEGRLRKRIYNTLKKYINNNDTDYYNNNKYTIDIETISYSITIILLETFGSPDIAEIDNFISLVNSGAIYEKTGELLLSTGAIWQEEDTFFTILYNKEKNKQEISDFGSLRKCGKTLIINALYSPRGKGSVRAINKVKELYPSIFRIVEAFKDPNYKDFALILQRMEAKCILDHCAKNIARKYPDMPLICRHDSLSTSKAFGDDLFEEFKNQIESYFGTEIKVEKEVW</sequence>
<dbReference type="Proteomes" id="UP001597468">
    <property type="component" value="Unassembled WGS sequence"/>
</dbReference>
<dbReference type="EMBL" id="JBHULT010000009">
    <property type="protein sequence ID" value="MFD2518217.1"/>
    <property type="molecule type" value="Genomic_DNA"/>
</dbReference>
<gene>
    <name evidence="1" type="ORF">ACFSTG_09965</name>
</gene>
<evidence type="ECO:0000313" key="1">
    <source>
        <dbReference type="EMBL" id="MFD2518217.1"/>
    </source>
</evidence>
<evidence type="ECO:0000313" key="2">
    <source>
        <dbReference type="Proteomes" id="UP001597468"/>
    </source>
</evidence>
<reference evidence="2" key="1">
    <citation type="journal article" date="2019" name="Int. J. Syst. Evol. Microbiol.">
        <title>The Global Catalogue of Microorganisms (GCM) 10K type strain sequencing project: providing services to taxonomists for standard genome sequencing and annotation.</title>
        <authorList>
            <consortium name="The Broad Institute Genomics Platform"/>
            <consortium name="The Broad Institute Genome Sequencing Center for Infectious Disease"/>
            <person name="Wu L."/>
            <person name="Ma J."/>
        </authorList>
    </citation>
    <scope>NUCLEOTIDE SEQUENCE [LARGE SCALE GENOMIC DNA]</scope>
    <source>
        <strain evidence="2">KCTC 42585</strain>
    </source>
</reference>
<protein>
    <submittedName>
        <fullName evidence="1">Uncharacterized protein</fullName>
    </submittedName>
</protein>
<accession>A0ABW5IZ41</accession>
<name>A0ABW5IZ41_9FLAO</name>
<keyword evidence="2" id="KW-1185">Reference proteome</keyword>
<comment type="caution">
    <text evidence="1">The sequence shown here is derived from an EMBL/GenBank/DDBJ whole genome shotgun (WGS) entry which is preliminary data.</text>
</comment>
<organism evidence="1 2">
    <name type="scientific">Salinimicrobium flavum</name>
    <dbReference type="NCBI Taxonomy" id="1737065"/>
    <lineage>
        <taxon>Bacteria</taxon>
        <taxon>Pseudomonadati</taxon>
        <taxon>Bacteroidota</taxon>
        <taxon>Flavobacteriia</taxon>
        <taxon>Flavobacteriales</taxon>
        <taxon>Flavobacteriaceae</taxon>
        <taxon>Salinimicrobium</taxon>
    </lineage>
</organism>